<feature type="region of interest" description="Disordered" evidence="1">
    <location>
        <begin position="84"/>
        <end position="107"/>
    </location>
</feature>
<keyword evidence="2" id="KW-0812">Transmembrane</keyword>
<feature type="region of interest" description="Disordered" evidence="1">
    <location>
        <begin position="1"/>
        <end position="22"/>
    </location>
</feature>
<keyword evidence="2" id="KW-1133">Transmembrane helix</keyword>
<feature type="transmembrane region" description="Helical" evidence="2">
    <location>
        <begin position="53"/>
        <end position="74"/>
    </location>
</feature>
<feature type="compositionally biased region" description="Basic and acidic residues" evidence="1">
    <location>
        <begin position="1"/>
        <end position="10"/>
    </location>
</feature>
<feature type="transmembrane region" description="Helical" evidence="2">
    <location>
        <begin position="24"/>
        <end position="41"/>
    </location>
</feature>
<dbReference type="RefSeq" id="WP_369778076.1">
    <property type="nucleotide sequence ID" value="NZ_CP165727.1"/>
</dbReference>
<organism evidence="3">
    <name type="scientific">Streptomyces sp. R33</name>
    <dbReference type="NCBI Taxonomy" id="3238629"/>
    <lineage>
        <taxon>Bacteria</taxon>
        <taxon>Bacillati</taxon>
        <taxon>Actinomycetota</taxon>
        <taxon>Actinomycetes</taxon>
        <taxon>Kitasatosporales</taxon>
        <taxon>Streptomycetaceae</taxon>
        <taxon>Streptomyces</taxon>
    </lineage>
</organism>
<evidence type="ECO:0000256" key="1">
    <source>
        <dbReference type="SAM" id="MobiDB-lite"/>
    </source>
</evidence>
<name>A0AB39Y587_9ACTN</name>
<dbReference type="EMBL" id="CP165727">
    <property type="protein sequence ID" value="XDV64689.1"/>
    <property type="molecule type" value="Genomic_DNA"/>
</dbReference>
<keyword evidence="2" id="KW-0472">Membrane</keyword>
<feature type="compositionally biased region" description="Gly residues" evidence="1">
    <location>
        <begin position="90"/>
        <end position="99"/>
    </location>
</feature>
<accession>A0AB39Y587</accession>
<evidence type="ECO:0000256" key="2">
    <source>
        <dbReference type="SAM" id="Phobius"/>
    </source>
</evidence>
<gene>
    <name evidence="3" type="ORF">AB5J51_17965</name>
</gene>
<sequence>MTDAYEEHGSGGEGAGPAADPTPVPAAAGLFLLAVGGWLLNTTRPWHKPGHPVVLGLGWAVAFALLLWGTVLVARCVRTVHGPRRRTYGDGAGEAGRTGGTPARPAP</sequence>
<evidence type="ECO:0000313" key="3">
    <source>
        <dbReference type="EMBL" id="XDV64689.1"/>
    </source>
</evidence>
<reference evidence="3" key="1">
    <citation type="submission" date="2024-08" db="EMBL/GenBank/DDBJ databases">
        <authorList>
            <person name="Yu S.T."/>
        </authorList>
    </citation>
    <scope>NUCLEOTIDE SEQUENCE</scope>
    <source>
        <strain evidence="3">R33</strain>
    </source>
</reference>
<dbReference type="AlphaFoldDB" id="A0AB39Y587"/>
<proteinExistence type="predicted"/>
<protein>
    <submittedName>
        <fullName evidence="3">Uncharacterized protein</fullName>
    </submittedName>
</protein>